<gene>
    <name evidence="2" type="ORF">HII27_04395</name>
</gene>
<feature type="transmembrane region" description="Helical" evidence="1">
    <location>
        <begin position="19"/>
        <end position="37"/>
    </location>
</feature>
<dbReference type="EMBL" id="JABBJF010000003">
    <property type="protein sequence ID" value="MBC1184949.1"/>
    <property type="molecule type" value="Genomic_DNA"/>
</dbReference>
<keyword evidence="1" id="KW-1133">Transmembrane helix</keyword>
<evidence type="ECO:0000313" key="2">
    <source>
        <dbReference type="EMBL" id="MBC1184949.1"/>
    </source>
</evidence>
<keyword evidence="3" id="KW-1185">Reference proteome</keyword>
<keyword evidence="1" id="KW-0472">Membrane</keyword>
<dbReference type="SUPFAM" id="SSF53300">
    <property type="entry name" value="vWA-like"/>
    <property type="match status" value="1"/>
</dbReference>
<reference evidence="2 3" key="1">
    <citation type="submission" date="2020-04" db="EMBL/GenBank/DDBJ databases">
        <title>The draft genome of Kluyvera sichuanensis strain SCKS090646.</title>
        <authorList>
            <person name="Wei L."/>
            <person name="Liu L."/>
            <person name="Feng Y."/>
            <person name="Zong Z."/>
        </authorList>
    </citation>
    <scope>NUCLEOTIDE SEQUENCE [LARGE SCALE GENOMIC DNA]</scope>
    <source>
        <strain evidence="2 3">090646</strain>
    </source>
</reference>
<protein>
    <submittedName>
        <fullName evidence="2">Pilus assembly protein</fullName>
    </submittedName>
</protein>
<proteinExistence type="predicted"/>
<name>A0ABR6RP91_9ENTR</name>
<dbReference type="RefSeq" id="WP_185666763.1">
    <property type="nucleotide sequence ID" value="NZ_JABBJF010000003.1"/>
</dbReference>
<keyword evidence="1" id="KW-0812">Transmembrane</keyword>
<sequence length="412" mass="46006">MKNIVSLCKAFLKINKGTIAISTAIMFPSLLGFYSIAIDGSRFNSDRARLNDAINNSVYALAVVDNRNETPEAKAANNQLANNYISYYFPKETINADNVTVNATTVYDEDNLLAAVDYQVTANKINHPVFEFSKTDNNMGFDKNVTISGNETSGTARRTTSVPKKGATDYVFVVDFSTSMTYASAQSGYTREKLLKSVVRRLGEQVFELNNGSTIGIVPYSIGVPTRLDKTNYASASSKEIGCTYAGKMKDGYESLDWSFWYNKPTGANTGRTITLNDFITRNDKDLRSYYINIIAKANGYVNSTKNPAADNWLIDKGYCYANAKGELICDADDKSSIHNDRNQVELEKNLKNFLDVSYYEYIKYGIMNENTMDIEGTLSGDYLFNEDNVKTLVNFQNPLTDIPFYWTCADA</sequence>
<evidence type="ECO:0000256" key="1">
    <source>
        <dbReference type="SAM" id="Phobius"/>
    </source>
</evidence>
<dbReference type="InterPro" id="IPR036465">
    <property type="entry name" value="vWFA_dom_sf"/>
</dbReference>
<accession>A0ABR6RP91</accession>
<organism evidence="2 3">
    <name type="scientific">Kluyvera sichuanensis</name>
    <dbReference type="NCBI Taxonomy" id="2725494"/>
    <lineage>
        <taxon>Bacteria</taxon>
        <taxon>Pseudomonadati</taxon>
        <taxon>Pseudomonadota</taxon>
        <taxon>Gammaproteobacteria</taxon>
        <taxon>Enterobacterales</taxon>
        <taxon>Enterobacteriaceae</taxon>
        <taxon>Kluyvera</taxon>
    </lineage>
</organism>
<comment type="caution">
    <text evidence="2">The sequence shown here is derived from an EMBL/GenBank/DDBJ whole genome shotgun (WGS) entry which is preliminary data.</text>
</comment>
<evidence type="ECO:0000313" key="3">
    <source>
        <dbReference type="Proteomes" id="UP000607331"/>
    </source>
</evidence>
<dbReference type="Proteomes" id="UP000607331">
    <property type="component" value="Unassembled WGS sequence"/>
</dbReference>